<protein>
    <recommendedName>
        <fullName evidence="3">Sulfotransferase domain-containing protein</fullName>
    </recommendedName>
</protein>
<gene>
    <name evidence="1" type="ORF">OCGS_2603</name>
</gene>
<name>K2GKI6_9RHOB</name>
<dbReference type="RefSeq" id="WP_007427755.1">
    <property type="nucleotide sequence ID" value="NZ_AMGO01000067.1"/>
</dbReference>
<sequence length="334" mass="37227">MLQPEADKAPVVVISGQGRSGSNRLLDMVDLSPLVVCRSEPDEIARGDFGSVGGKLFPGAFDGSMRRDLLRAVPRARARRSARDRLNRLDKAFFRPAARPLLWPLSKTRIRALAGRARLLDPAGEWTLPPICLRADRLGRAALVLKLNACPVWAAALHEDAGARVVRNIRDPFEYLNSWYNRFVLARSRPEDFRRHFGDVPRILAYFGRDDADRLADLSHESLVEIEIWRWRYTNEFLHDTLDGSPRGLVVTYAGTQADPVGTAERLYAFAGLPIDDRIRDAVARMPNRLFAGGHETRLDEGPCRRLIDRVLDGSPLADLPAAPAPARTARTAA</sequence>
<evidence type="ECO:0008006" key="3">
    <source>
        <dbReference type="Google" id="ProtNLM"/>
    </source>
</evidence>
<evidence type="ECO:0000313" key="2">
    <source>
        <dbReference type="Proteomes" id="UP000006765"/>
    </source>
</evidence>
<evidence type="ECO:0000313" key="1">
    <source>
        <dbReference type="EMBL" id="EKE43266.1"/>
    </source>
</evidence>
<organism evidence="1 2">
    <name type="scientific">Oceaniovalibus guishaninsula JLT2003</name>
    <dbReference type="NCBI Taxonomy" id="1231392"/>
    <lineage>
        <taxon>Bacteria</taxon>
        <taxon>Pseudomonadati</taxon>
        <taxon>Pseudomonadota</taxon>
        <taxon>Alphaproteobacteria</taxon>
        <taxon>Rhodobacterales</taxon>
        <taxon>Roseobacteraceae</taxon>
        <taxon>Oceaniovalibus</taxon>
    </lineage>
</organism>
<dbReference type="AlphaFoldDB" id="K2GKI6"/>
<dbReference type="Gene3D" id="3.40.50.300">
    <property type="entry name" value="P-loop containing nucleotide triphosphate hydrolases"/>
    <property type="match status" value="1"/>
</dbReference>
<accession>K2GKI6</accession>
<dbReference type="InterPro" id="IPR027417">
    <property type="entry name" value="P-loop_NTPase"/>
</dbReference>
<dbReference type="OrthoDB" id="7861019at2"/>
<proteinExistence type="predicted"/>
<dbReference type="SUPFAM" id="SSF52540">
    <property type="entry name" value="P-loop containing nucleoside triphosphate hydrolases"/>
    <property type="match status" value="1"/>
</dbReference>
<dbReference type="EMBL" id="AMGO01000067">
    <property type="protein sequence ID" value="EKE43266.1"/>
    <property type="molecule type" value="Genomic_DNA"/>
</dbReference>
<keyword evidence="2" id="KW-1185">Reference proteome</keyword>
<dbReference type="Proteomes" id="UP000006765">
    <property type="component" value="Unassembled WGS sequence"/>
</dbReference>
<comment type="caution">
    <text evidence="1">The sequence shown here is derived from an EMBL/GenBank/DDBJ whole genome shotgun (WGS) entry which is preliminary data.</text>
</comment>
<dbReference type="eggNOG" id="ENOG5032R1I">
    <property type="taxonomic scope" value="Bacteria"/>
</dbReference>
<reference evidence="1 2" key="1">
    <citation type="journal article" date="2012" name="J. Bacteriol.">
        <title>Draft Genome Sequence of Oceaniovalibus guishaninsula JLT2003T.</title>
        <authorList>
            <person name="Tang K."/>
            <person name="Liu K."/>
            <person name="Jiao N."/>
        </authorList>
    </citation>
    <scope>NUCLEOTIDE SEQUENCE [LARGE SCALE GENOMIC DNA]</scope>
    <source>
        <strain evidence="1 2">JLT2003</strain>
    </source>
</reference>